<dbReference type="EMBL" id="CP012673">
    <property type="protein sequence ID" value="AUX46176.1"/>
    <property type="molecule type" value="Genomic_DNA"/>
</dbReference>
<evidence type="ECO:0000313" key="2">
    <source>
        <dbReference type="Proteomes" id="UP000238348"/>
    </source>
</evidence>
<dbReference type="AlphaFoldDB" id="A0A2L0F3Q4"/>
<proteinExistence type="predicted"/>
<dbReference type="Proteomes" id="UP000238348">
    <property type="component" value="Chromosome"/>
</dbReference>
<protein>
    <submittedName>
        <fullName evidence="1">Caib/baif family protein</fullName>
    </submittedName>
</protein>
<organism evidence="1 2">
    <name type="scientific">Sorangium cellulosum</name>
    <name type="common">Polyangium cellulosum</name>
    <dbReference type="NCBI Taxonomy" id="56"/>
    <lineage>
        <taxon>Bacteria</taxon>
        <taxon>Pseudomonadati</taxon>
        <taxon>Myxococcota</taxon>
        <taxon>Polyangia</taxon>
        <taxon>Polyangiales</taxon>
        <taxon>Polyangiaceae</taxon>
        <taxon>Sorangium</taxon>
    </lineage>
</organism>
<dbReference type="RefSeq" id="WP_104984427.1">
    <property type="nucleotide sequence ID" value="NZ_CP012673.1"/>
</dbReference>
<name>A0A2L0F3Q4_SORCE</name>
<gene>
    <name evidence="1" type="ORF">SOCE26_076810</name>
</gene>
<accession>A0A2L0F3Q4</accession>
<reference evidence="1 2" key="1">
    <citation type="submission" date="2015-09" db="EMBL/GenBank/DDBJ databases">
        <title>Sorangium comparison.</title>
        <authorList>
            <person name="Zaburannyi N."/>
            <person name="Bunk B."/>
            <person name="Overmann J."/>
            <person name="Mueller R."/>
        </authorList>
    </citation>
    <scope>NUCLEOTIDE SEQUENCE [LARGE SCALE GENOMIC DNA]</scope>
    <source>
        <strain evidence="1 2">So ce26</strain>
    </source>
</reference>
<dbReference type="OrthoDB" id="5520386at2"/>
<sequence>MTRAEFEAELRKLLQGHETGTANERCVECVACERCVDCTFCRGSKALQRCHYCVDSQRCADSTHCRGCRDLLKCSHCVASERCTQSSYLVRSVDCTGCTYCFGCVGLVRKDFHILNQPYDRSTYFALTSKLMRELGLGAGAEPGPAPRAAHR</sequence>
<evidence type="ECO:0000313" key="1">
    <source>
        <dbReference type="EMBL" id="AUX46176.1"/>
    </source>
</evidence>